<dbReference type="PANTHER" id="PTHR43441">
    <property type="entry name" value="RIBOSOMAL-PROTEIN-SERINE ACETYLTRANSFERASE"/>
    <property type="match status" value="1"/>
</dbReference>
<reference evidence="2" key="1">
    <citation type="submission" date="2021-06" db="EMBL/GenBank/DDBJ databases">
        <title>Vibrio nov. sp., novel gut bacterium isolated from Yellow Sea oyster.</title>
        <authorList>
            <person name="Muhammad N."/>
            <person name="Nguyen T.H."/>
            <person name="Lee Y.-J."/>
            <person name="Ko J."/>
            <person name="Kim S.-G."/>
        </authorList>
    </citation>
    <scope>NUCLEOTIDE SEQUENCE</scope>
    <source>
        <strain evidence="2">OG9-811</strain>
    </source>
</reference>
<dbReference type="KEGG" id="vos:KNV97_04300"/>
<evidence type="ECO:0000313" key="2">
    <source>
        <dbReference type="EMBL" id="QXO15639.1"/>
    </source>
</evidence>
<dbReference type="GO" id="GO:0005737">
    <property type="term" value="C:cytoplasm"/>
    <property type="evidence" value="ECO:0007669"/>
    <property type="project" value="TreeGrafter"/>
</dbReference>
<evidence type="ECO:0000313" key="3">
    <source>
        <dbReference type="Proteomes" id="UP000694232"/>
    </source>
</evidence>
<dbReference type="Pfam" id="PF13302">
    <property type="entry name" value="Acetyltransf_3"/>
    <property type="match status" value="1"/>
</dbReference>
<dbReference type="AlphaFoldDB" id="A0A975U5N8"/>
<protein>
    <submittedName>
        <fullName evidence="2">GNAT family N-acetyltransferase</fullName>
        <ecNumber evidence="2">2.3.1.-</ecNumber>
    </submittedName>
</protein>
<dbReference type="Gene3D" id="3.40.630.30">
    <property type="match status" value="1"/>
</dbReference>
<keyword evidence="2" id="KW-0808">Transferase</keyword>
<dbReference type="EC" id="2.3.1.-" evidence="2"/>
<evidence type="ECO:0000259" key="1">
    <source>
        <dbReference type="PROSITE" id="PS51186"/>
    </source>
</evidence>
<keyword evidence="3" id="KW-1185">Reference proteome</keyword>
<dbReference type="EMBL" id="CP076642">
    <property type="protein sequence ID" value="QXO15639.1"/>
    <property type="molecule type" value="Genomic_DNA"/>
</dbReference>
<name>A0A975U5N8_9VIBR</name>
<dbReference type="GO" id="GO:0008999">
    <property type="term" value="F:protein-N-terminal-alanine acetyltransferase activity"/>
    <property type="evidence" value="ECO:0007669"/>
    <property type="project" value="TreeGrafter"/>
</dbReference>
<dbReference type="InterPro" id="IPR016181">
    <property type="entry name" value="Acyl_CoA_acyltransferase"/>
</dbReference>
<dbReference type="SUPFAM" id="SSF55729">
    <property type="entry name" value="Acyl-CoA N-acyltransferases (Nat)"/>
    <property type="match status" value="1"/>
</dbReference>
<sequence length="178" mass="20340">MFTLTVDKNLQLALIEETFAPLYAHLVAAHRDYLCQWLAWPAYCHSEQDFRLFAQTMLHDYADGKSMTCAIFYRDELVGNCSLQEINPDLQKARLGYWLAENQQGKGIITRCVAKLIDVAFTRYQLEKAELAIANGNQPSQQVAKRLGFRQEGIITRAENLNGRIVDHVIYGLSRTSR</sequence>
<dbReference type="PROSITE" id="PS51186">
    <property type="entry name" value="GNAT"/>
    <property type="match status" value="1"/>
</dbReference>
<accession>A0A975U5N8</accession>
<dbReference type="GO" id="GO:1990189">
    <property type="term" value="F:protein N-terminal-serine acetyltransferase activity"/>
    <property type="evidence" value="ECO:0007669"/>
    <property type="project" value="TreeGrafter"/>
</dbReference>
<dbReference type="InterPro" id="IPR000182">
    <property type="entry name" value="GNAT_dom"/>
</dbReference>
<gene>
    <name evidence="2" type="ORF">KNV97_04300</name>
</gene>
<dbReference type="PANTHER" id="PTHR43441:SF11">
    <property type="entry name" value="RIBOSOMAL-PROTEIN-SERINE ACETYLTRANSFERASE"/>
    <property type="match status" value="1"/>
</dbReference>
<feature type="domain" description="N-acetyltransferase" evidence="1">
    <location>
        <begin position="24"/>
        <end position="176"/>
    </location>
</feature>
<dbReference type="RefSeq" id="WP_136483688.1">
    <property type="nucleotide sequence ID" value="NZ_CP076642.1"/>
</dbReference>
<organism evidence="2 3">
    <name type="scientific">Vibrio ostreae</name>
    <dbReference type="NCBI Taxonomy" id="2841925"/>
    <lineage>
        <taxon>Bacteria</taxon>
        <taxon>Pseudomonadati</taxon>
        <taxon>Pseudomonadota</taxon>
        <taxon>Gammaproteobacteria</taxon>
        <taxon>Vibrionales</taxon>
        <taxon>Vibrionaceae</taxon>
        <taxon>Vibrio</taxon>
    </lineage>
</organism>
<proteinExistence type="predicted"/>
<dbReference type="InterPro" id="IPR051908">
    <property type="entry name" value="Ribosomal_N-acetyltransferase"/>
</dbReference>
<dbReference type="Proteomes" id="UP000694232">
    <property type="component" value="Chromosome 2"/>
</dbReference>
<keyword evidence="2" id="KW-0012">Acyltransferase</keyword>